<dbReference type="GO" id="GO:0016872">
    <property type="term" value="F:intramolecular lyase activity"/>
    <property type="evidence" value="ECO:0007669"/>
    <property type="project" value="UniProtKB-UniRule"/>
</dbReference>
<evidence type="ECO:0000256" key="6">
    <source>
        <dbReference type="HAMAP-Rule" id="MF_01661"/>
    </source>
</evidence>
<dbReference type="UniPathway" id="UPA00916">
    <property type="reaction ID" value="UER00888"/>
</dbReference>
<dbReference type="HAMAP" id="MF_01661">
    <property type="entry name" value="D_rib_pyranase"/>
    <property type="match status" value="1"/>
</dbReference>
<comment type="caution">
    <text evidence="7">The sequence shown here is derived from an EMBL/GenBank/DDBJ whole genome shotgun (WGS) entry which is preliminary data.</text>
</comment>
<reference evidence="7 8" key="1">
    <citation type="submission" date="2015-02" db="EMBL/GenBank/DDBJ databases">
        <title>Whole genome shotgun sequencing of cultured foodborne pathogen.</title>
        <authorList>
            <person name="Timme R."/>
            <person name="Allard M.W."/>
            <person name="Strain E."/>
            <person name="Evans P.S."/>
            <person name="Brown E."/>
        </authorList>
    </citation>
    <scope>NUCLEOTIDE SEQUENCE [LARGE SCALE GENOMIC DNA]</scope>
    <source>
        <strain evidence="7 8">GCSL-TSO-24</strain>
    </source>
</reference>
<evidence type="ECO:0000256" key="3">
    <source>
        <dbReference type="ARBA" id="ARBA00022490"/>
    </source>
</evidence>
<dbReference type="PANTHER" id="PTHR37831:SF1">
    <property type="entry name" value="D-RIBOSE PYRANASE"/>
    <property type="match status" value="1"/>
</dbReference>
<accession>A0A0D8LB69</accession>
<dbReference type="InterPro" id="IPR007721">
    <property type="entry name" value="RbsD_FucU"/>
</dbReference>
<evidence type="ECO:0000256" key="1">
    <source>
        <dbReference type="ARBA" id="ARBA00000223"/>
    </source>
</evidence>
<comment type="subunit">
    <text evidence="6">Homodecamer.</text>
</comment>
<dbReference type="Proteomes" id="UP000032582">
    <property type="component" value="Unassembled WGS sequence"/>
</dbReference>
<evidence type="ECO:0000256" key="4">
    <source>
        <dbReference type="ARBA" id="ARBA00023235"/>
    </source>
</evidence>
<evidence type="ECO:0000256" key="2">
    <source>
        <dbReference type="ARBA" id="ARBA00012862"/>
    </source>
</evidence>
<evidence type="ECO:0000313" key="8">
    <source>
        <dbReference type="Proteomes" id="UP000032582"/>
    </source>
</evidence>
<keyword evidence="5 6" id="KW-0119">Carbohydrate metabolism</keyword>
<dbReference type="NCBIfam" id="NF008761">
    <property type="entry name" value="PRK11797.1"/>
    <property type="match status" value="1"/>
</dbReference>
<feature type="binding site" evidence="6">
    <location>
        <begin position="128"/>
        <end position="130"/>
    </location>
    <ligand>
        <name>substrate</name>
    </ligand>
</feature>
<dbReference type="InterPro" id="IPR023750">
    <property type="entry name" value="RbsD-like_sf"/>
</dbReference>
<dbReference type="GO" id="GO:0019303">
    <property type="term" value="P:D-ribose catabolic process"/>
    <property type="evidence" value="ECO:0007669"/>
    <property type="project" value="UniProtKB-UniRule"/>
</dbReference>
<dbReference type="EMBL" id="JZSH01000003">
    <property type="protein sequence ID" value="KJF79205.1"/>
    <property type="molecule type" value="Genomic_DNA"/>
</dbReference>
<protein>
    <recommendedName>
        <fullName evidence="2 6">D-ribose pyranase</fullName>
        <ecNumber evidence="2 6">5.4.99.62</ecNumber>
    </recommendedName>
</protein>
<dbReference type="PANTHER" id="PTHR37831">
    <property type="entry name" value="D-RIBOSE PYRANASE"/>
    <property type="match status" value="1"/>
</dbReference>
<proteinExistence type="inferred from homology"/>
<comment type="function">
    <text evidence="6">Catalyzes the interconversion of beta-pyran and beta-furan forms of D-ribose.</text>
</comment>
<dbReference type="GO" id="GO:0062193">
    <property type="term" value="F:D-ribose pyranase activity"/>
    <property type="evidence" value="ECO:0007669"/>
    <property type="project" value="UniProtKB-EC"/>
</dbReference>
<comment type="similarity">
    <text evidence="6">Belongs to the RbsD / FucU family. RbsD subfamily.</text>
</comment>
<dbReference type="PATRIC" id="fig|582.24.peg.209"/>
<organism evidence="7 8">
    <name type="scientific">Morganella morganii</name>
    <name type="common">Proteus morganii</name>
    <dbReference type="NCBI Taxonomy" id="582"/>
    <lineage>
        <taxon>Bacteria</taxon>
        <taxon>Pseudomonadati</taxon>
        <taxon>Pseudomonadota</taxon>
        <taxon>Gammaproteobacteria</taxon>
        <taxon>Enterobacterales</taxon>
        <taxon>Morganellaceae</taxon>
        <taxon>Morganella</taxon>
    </lineage>
</organism>
<dbReference type="EC" id="5.4.99.62" evidence="2 6"/>
<dbReference type="Pfam" id="PF05025">
    <property type="entry name" value="RbsD_FucU"/>
    <property type="match status" value="1"/>
</dbReference>
<feature type="binding site" evidence="6">
    <location>
        <position position="106"/>
    </location>
    <ligand>
        <name>substrate</name>
    </ligand>
</feature>
<sequence length="139" mass="15104">MKKGALLNSDVSAVIARLGHTDHITVADAGLPIPPATPRIDLALTRGVPDFMSVFKVITQEMQVEAALMAEDIQTHNSELHDAIVAHLKALELQQGNVIQIQYVTHASFKLQTQNSRAVIRTGECTPFANVMLFSGVTF</sequence>
<keyword evidence="3 6" id="KW-0963">Cytoplasm</keyword>
<gene>
    <name evidence="6" type="primary">rbsD</name>
    <name evidence="7" type="ORF">UA45_00695</name>
</gene>
<comment type="pathway">
    <text evidence="6">Carbohydrate metabolism; D-ribose degradation; D-ribose 5-phosphate from beta-D-ribopyranose: step 1/2.</text>
</comment>
<keyword evidence="4 6" id="KW-0413">Isomerase</keyword>
<dbReference type="Gene3D" id="3.40.1650.10">
    <property type="entry name" value="RbsD-like domain"/>
    <property type="match status" value="1"/>
</dbReference>
<feature type="binding site" evidence="6">
    <location>
        <position position="28"/>
    </location>
    <ligand>
        <name>substrate</name>
    </ligand>
</feature>
<name>A0A0D8LB69_MORMO</name>
<evidence type="ECO:0000256" key="5">
    <source>
        <dbReference type="ARBA" id="ARBA00023277"/>
    </source>
</evidence>
<comment type="catalytic activity">
    <reaction evidence="1 6">
        <text>beta-D-ribopyranose = beta-D-ribofuranose</text>
        <dbReference type="Rhea" id="RHEA:25432"/>
        <dbReference type="ChEBI" id="CHEBI:27476"/>
        <dbReference type="ChEBI" id="CHEBI:47002"/>
        <dbReference type="EC" id="5.4.99.62"/>
    </reaction>
</comment>
<dbReference type="RefSeq" id="WP_025153713.1">
    <property type="nucleotide sequence ID" value="NZ_JAQMZN010000005.1"/>
</dbReference>
<dbReference type="AlphaFoldDB" id="A0A0D8LB69"/>
<dbReference type="GO" id="GO:0048029">
    <property type="term" value="F:monosaccharide binding"/>
    <property type="evidence" value="ECO:0007669"/>
    <property type="project" value="InterPro"/>
</dbReference>
<dbReference type="InterPro" id="IPR023064">
    <property type="entry name" value="D-ribose_pyranase"/>
</dbReference>
<dbReference type="GO" id="GO:0005829">
    <property type="term" value="C:cytosol"/>
    <property type="evidence" value="ECO:0007669"/>
    <property type="project" value="TreeGrafter"/>
</dbReference>
<comment type="subcellular location">
    <subcellularLocation>
        <location evidence="6">Cytoplasm</location>
    </subcellularLocation>
</comment>
<dbReference type="SUPFAM" id="SSF102546">
    <property type="entry name" value="RbsD-like"/>
    <property type="match status" value="1"/>
</dbReference>
<feature type="active site" description="Proton donor" evidence="6">
    <location>
        <position position="20"/>
    </location>
</feature>
<evidence type="ECO:0000313" key="7">
    <source>
        <dbReference type="EMBL" id="KJF79205.1"/>
    </source>
</evidence>